<feature type="transmembrane region" description="Helical" evidence="8">
    <location>
        <begin position="134"/>
        <end position="154"/>
    </location>
</feature>
<feature type="transmembrane region" description="Helical" evidence="8">
    <location>
        <begin position="18"/>
        <end position="42"/>
    </location>
</feature>
<evidence type="ECO:0000313" key="11">
    <source>
        <dbReference type="Proteomes" id="UP001596312"/>
    </source>
</evidence>
<dbReference type="RefSeq" id="WP_340605774.1">
    <property type="nucleotide sequence ID" value="NZ_JBBMXV010000007.1"/>
</dbReference>
<sequence>MDIDQSLGLEKSSVFDRLVLYSGTLFFISTVVLASIQVFVRVIDFGIALRWTEALARFVLIVGTYFGAAVASRNREHIRIRFVLEKLEVKNHTAHLVLKIAIQLIIIVFVLVAVWATGAAAISNINTGLPGTTFVTSGMIYAGICIGFLCMGAYEISITRYDLEELVDNRSRTTKEVKDD</sequence>
<dbReference type="GO" id="GO:0005886">
    <property type="term" value="C:plasma membrane"/>
    <property type="evidence" value="ECO:0007669"/>
    <property type="project" value="UniProtKB-SubCell"/>
</dbReference>
<keyword evidence="2" id="KW-0813">Transport</keyword>
<evidence type="ECO:0000256" key="8">
    <source>
        <dbReference type="SAM" id="Phobius"/>
    </source>
</evidence>
<comment type="subcellular location">
    <subcellularLocation>
        <location evidence="1">Cell inner membrane</location>
        <topology evidence="1">Multi-pass membrane protein</topology>
    </subcellularLocation>
</comment>
<evidence type="ECO:0000256" key="2">
    <source>
        <dbReference type="ARBA" id="ARBA00022448"/>
    </source>
</evidence>
<keyword evidence="11" id="KW-1185">Reference proteome</keyword>
<dbReference type="InterPro" id="IPR055348">
    <property type="entry name" value="DctQ"/>
</dbReference>
<dbReference type="PANTHER" id="PTHR35011">
    <property type="entry name" value="2,3-DIKETO-L-GULONATE TRAP TRANSPORTER SMALL PERMEASE PROTEIN YIAM"/>
    <property type="match status" value="1"/>
</dbReference>
<proteinExistence type="predicted"/>
<evidence type="ECO:0000313" key="10">
    <source>
        <dbReference type="EMBL" id="MFC6907183.1"/>
    </source>
</evidence>
<dbReference type="InterPro" id="IPR007387">
    <property type="entry name" value="TRAP_DctQ"/>
</dbReference>
<keyword evidence="3" id="KW-1003">Cell membrane</keyword>
<evidence type="ECO:0000256" key="1">
    <source>
        <dbReference type="ARBA" id="ARBA00004429"/>
    </source>
</evidence>
<dbReference type="Proteomes" id="UP001596312">
    <property type="component" value="Unassembled WGS sequence"/>
</dbReference>
<keyword evidence="6 8" id="KW-1133">Transmembrane helix</keyword>
<protein>
    <submittedName>
        <fullName evidence="10">TRAP transporter small permease</fullName>
    </submittedName>
</protein>
<dbReference type="PANTHER" id="PTHR35011:SF11">
    <property type="entry name" value="TRAP TRANSPORTER SMALL PERMEASE PROTEIN"/>
    <property type="match status" value="1"/>
</dbReference>
<dbReference type="EMBL" id="JBHSXQ010000007">
    <property type="protein sequence ID" value="MFC6907183.1"/>
    <property type="molecule type" value="Genomic_DNA"/>
</dbReference>
<reference evidence="10 11" key="1">
    <citation type="journal article" date="2019" name="Int. J. Syst. Evol. Microbiol.">
        <title>The Global Catalogue of Microorganisms (GCM) 10K type strain sequencing project: providing services to taxonomists for standard genome sequencing and annotation.</title>
        <authorList>
            <consortium name="The Broad Institute Genomics Platform"/>
            <consortium name="The Broad Institute Genome Sequencing Center for Infectious Disease"/>
            <person name="Wu L."/>
            <person name="Ma J."/>
        </authorList>
    </citation>
    <scope>NUCLEOTIDE SEQUENCE [LARGE SCALE GENOMIC DNA]</scope>
    <source>
        <strain evidence="10 11">CGMCC 1.3240</strain>
    </source>
</reference>
<dbReference type="Pfam" id="PF04290">
    <property type="entry name" value="DctQ"/>
    <property type="match status" value="1"/>
</dbReference>
<evidence type="ECO:0000256" key="5">
    <source>
        <dbReference type="ARBA" id="ARBA00022692"/>
    </source>
</evidence>
<keyword evidence="5 8" id="KW-0812">Transmembrane</keyword>
<feature type="domain" description="Tripartite ATP-independent periplasmic transporters DctQ component" evidence="9">
    <location>
        <begin position="31"/>
        <end position="154"/>
    </location>
</feature>
<evidence type="ECO:0000256" key="6">
    <source>
        <dbReference type="ARBA" id="ARBA00022989"/>
    </source>
</evidence>
<evidence type="ECO:0000256" key="3">
    <source>
        <dbReference type="ARBA" id="ARBA00022475"/>
    </source>
</evidence>
<feature type="transmembrane region" description="Helical" evidence="8">
    <location>
        <begin position="96"/>
        <end position="122"/>
    </location>
</feature>
<feature type="transmembrane region" description="Helical" evidence="8">
    <location>
        <begin position="54"/>
        <end position="71"/>
    </location>
</feature>
<evidence type="ECO:0000256" key="4">
    <source>
        <dbReference type="ARBA" id="ARBA00022519"/>
    </source>
</evidence>
<evidence type="ECO:0000259" key="9">
    <source>
        <dbReference type="Pfam" id="PF04290"/>
    </source>
</evidence>
<gene>
    <name evidence="10" type="ORF">ACFQGH_18540</name>
</gene>
<organism evidence="10 11">
    <name type="scientific">Halalkalicoccus tibetensis</name>
    <dbReference type="NCBI Taxonomy" id="175632"/>
    <lineage>
        <taxon>Archaea</taxon>
        <taxon>Methanobacteriati</taxon>
        <taxon>Methanobacteriota</taxon>
        <taxon>Stenosarchaea group</taxon>
        <taxon>Halobacteria</taxon>
        <taxon>Halobacteriales</taxon>
        <taxon>Halococcaceae</taxon>
        <taxon>Halalkalicoccus</taxon>
    </lineage>
</organism>
<evidence type="ECO:0000256" key="7">
    <source>
        <dbReference type="ARBA" id="ARBA00023136"/>
    </source>
</evidence>
<keyword evidence="4" id="KW-0997">Cell inner membrane</keyword>
<comment type="caution">
    <text evidence="10">The sequence shown here is derived from an EMBL/GenBank/DDBJ whole genome shotgun (WGS) entry which is preliminary data.</text>
</comment>
<dbReference type="AlphaFoldDB" id="A0ABD5V794"/>
<keyword evidence="7 8" id="KW-0472">Membrane</keyword>
<accession>A0ABD5V794</accession>
<name>A0ABD5V794_9EURY</name>